<dbReference type="Pfam" id="PF14777">
    <property type="entry name" value="BBIP10"/>
    <property type="match status" value="1"/>
</dbReference>
<reference evidence="3" key="1">
    <citation type="submission" date="2023-01" db="EMBL/GenBank/DDBJ databases">
        <title>Key to firefly adult light organ development and bioluminescence: homeobox transcription factors regulate luciferase expression and transportation to peroxisome.</title>
        <authorList>
            <person name="Fu X."/>
        </authorList>
    </citation>
    <scope>NUCLEOTIDE SEQUENCE [LARGE SCALE GENOMIC DNA]</scope>
</reference>
<gene>
    <name evidence="2" type="ORF">RN001_011580</name>
</gene>
<dbReference type="AlphaFoldDB" id="A0AAN7SM30"/>
<dbReference type="InterPro" id="IPR028233">
    <property type="entry name" value="BBIP10"/>
</dbReference>
<dbReference type="GO" id="GO:0034464">
    <property type="term" value="C:BBSome"/>
    <property type="evidence" value="ECO:0007669"/>
    <property type="project" value="InterPro"/>
</dbReference>
<evidence type="ECO:0008006" key="4">
    <source>
        <dbReference type="Google" id="ProtNLM"/>
    </source>
</evidence>
<evidence type="ECO:0000313" key="3">
    <source>
        <dbReference type="Proteomes" id="UP001353858"/>
    </source>
</evidence>
<accession>A0AAN7SM30</accession>
<dbReference type="GO" id="GO:0060271">
    <property type="term" value="P:cilium assembly"/>
    <property type="evidence" value="ECO:0007669"/>
    <property type="project" value="InterPro"/>
</dbReference>
<dbReference type="EMBL" id="JARPUR010000005">
    <property type="protein sequence ID" value="KAK4875158.1"/>
    <property type="molecule type" value="Genomic_DNA"/>
</dbReference>
<comment type="caution">
    <text evidence="2">The sequence shown here is derived from an EMBL/GenBank/DDBJ whole genome shotgun (WGS) entry which is preliminary data.</text>
</comment>
<evidence type="ECO:0000313" key="2">
    <source>
        <dbReference type="EMBL" id="KAK4875158.1"/>
    </source>
</evidence>
<proteinExistence type="predicted"/>
<dbReference type="GO" id="GO:0097500">
    <property type="term" value="P:receptor localization to non-motile cilium"/>
    <property type="evidence" value="ECO:0007669"/>
    <property type="project" value="TreeGrafter"/>
</dbReference>
<protein>
    <recommendedName>
        <fullName evidence="4">BBSome-interacting protein 1</fullName>
    </recommendedName>
</protein>
<feature type="coiled-coil region" evidence="1">
    <location>
        <begin position="38"/>
        <end position="68"/>
    </location>
</feature>
<dbReference type="PANTHER" id="PTHR28596">
    <property type="entry name" value="BBSOME-INTERACTING PROTEIN 1"/>
    <property type="match status" value="1"/>
</dbReference>
<evidence type="ECO:0000256" key="1">
    <source>
        <dbReference type="SAM" id="Coils"/>
    </source>
</evidence>
<name>A0AAN7SM30_9COLE</name>
<dbReference type="PANTHER" id="PTHR28596:SF1">
    <property type="entry name" value="BBSOME-INTERACTING PROTEIN 1"/>
    <property type="match status" value="1"/>
</dbReference>
<keyword evidence="1" id="KW-0175">Coiled coil</keyword>
<dbReference type="Proteomes" id="UP001353858">
    <property type="component" value="Unassembled WGS sequence"/>
</dbReference>
<organism evidence="2 3">
    <name type="scientific">Aquatica leii</name>
    <dbReference type="NCBI Taxonomy" id="1421715"/>
    <lineage>
        <taxon>Eukaryota</taxon>
        <taxon>Metazoa</taxon>
        <taxon>Ecdysozoa</taxon>
        <taxon>Arthropoda</taxon>
        <taxon>Hexapoda</taxon>
        <taxon>Insecta</taxon>
        <taxon>Pterygota</taxon>
        <taxon>Neoptera</taxon>
        <taxon>Endopterygota</taxon>
        <taxon>Coleoptera</taxon>
        <taxon>Polyphaga</taxon>
        <taxon>Elateriformia</taxon>
        <taxon>Elateroidea</taxon>
        <taxon>Lampyridae</taxon>
        <taxon>Luciolinae</taxon>
        <taxon>Aquatica</taxon>
    </lineage>
</organism>
<keyword evidence="3" id="KW-1185">Reference proteome</keyword>
<sequence>MSKASDDEIKPIFPKNGQLIIEDSQELLMCKPRLIPLKSYTLEKLEKMQQEVQKIQKEYASNEELEEN</sequence>